<dbReference type="Proteomes" id="UP000299102">
    <property type="component" value="Unassembled WGS sequence"/>
</dbReference>
<protein>
    <submittedName>
        <fullName evidence="2">Uncharacterized protein</fullName>
    </submittedName>
</protein>
<evidence type="ECO:0000256" key="1">
    <source>
        <dbReference type="SAM" id="MobiDB-lite"/>
    </source>
</evidence>
<dbReference type="STRING" id="151549.A0A4C1TE29"/>
<gene>
    <name evidence="2" type="ORF">EVAR_72490_1</name>
</gene>
<feature type="compositionally biased region" description="Low complexity" evidence="1">
    <location>
        <begin position="253"/>
        <end position="265"/>
    </location>
</feature>
<feature type="compositionally biased region" description="Low complexity" evidence="1">
    <location>
        <begin position="355"/>
        <end position="366"/>
    </location>
</feature>
<feature type="region of interest" description="Disordered" evidence="1">
    <location>
        <begin position="222"/>
        <end position="265"/>
    </location>
</feature>
<keyword evidence="3" id="KW-1185">Reference proteome</keyword>
<evidence type="ECO:0000313" key="3">
    <source>
        <dbReference type="Proteomes" id="UP000299102"/>
    </source>
</evidence>
<dbReference type="EMBL" id="BGZK01004961">
    <property type="protein sequence ID" value="GBP11830.1"/>
    <property type="molecule type" value="Genomic_DNA"/>
</dbReference>
<feature type="region of interest" description="Disordered" evidence="1">
    <location>
        <begin position="1"/>
        <end position="31"/>
    </location>
</feature>
<accession>A0A4C1TE29</accession>
<evidence type="ECO:0000313" key="2">
    <source>
        <dbReference type="EMBL" id="GBP11830.1"/>
    </source>
</evidence>
<proteinExistence type="predicted"/>
<feature type="compositionally biased region" description="Polar residues" evidence="1">
    <location>
        <begin position="21"/>
        <end position="31"/>
    </location>
</feature>
<dbReference type="OrthoDB" id="298344at2759"/>
<dbReference type="AlphaFoldDB" id="A0A4C1TE29"/>
<organism evidence="2 3">
    <name type="scientific">Eumeta variegata</name>
    <name type="common">Bagworm moth</name>
    <name type="synonym">Eumeta japonica</name>
    <dbReference type="NCBI Taxonomy" id="151549"/>
    <lineage>
        <taxon>Eukaryota</taxon>
        <taxon>Metazoa</taxon>
        <taxon>Ecdysozoa</taxon>
        <taxon>Arthropoda</taxon>
        <taxon>Hexapoda</taxon>
        <taxon>Insecta</taxon>
        <taxon>Pterygota</taxon>
        <taxon>Neoptera</taxon>
        <taxon>Endopterygota</taxon>
        <taxon>Lepidoptera</taxon>
        <taxon>Glossata</taxon>
        <taxon>Ditrysia</taxon>
        <taxon>Tineoidea</taxon>
        <taxon>Psychidae</taxon>
        <taxon>Oiketicinae</taxon>
        <taxon>Eumeta</taxon>
    </lineage>
</organism>
<name>A0A4C1TE29_EUMVA</name>
<feature type="region of interest" description="Disordered" evidence="1">
    <location>
        <begin position="352"/>
        <end position="372"/>
    </location>
</feature>
<feature type="region of interest" description="Disordered" evidence="1">
    <location>
        <begin position="159"/>
        <end position="186"/>
    </location>
</feature>
<reference evidence="2 3" key="1">
    <citation type="journal article" date="2019" name="Commun. Biol.">
        <title>The bagworm genome reveals a unique fibroin gene that provides high tensile strength.</title>
        <authorList>
            <person name="Kono N."/>
            <person name="Nakamura H."/>
            <person name="Ohtoshi R."/>
            <person name="Tomita M."/>
            <person name="Numata K."/>
            <person name="Arakawa K."/>
        </authorList>
    </citation>
    <scope>NUCLEOTIDE SEQUENCE [LARGE SCALE GENOMIC DNA]</scope>
</reference>
<sequence length="550" mass="58819">MENIVQHKQGLNIKKIDKDSPNTSTNRPDTLINTSKEKQTENFKDKQERENGQNAIDAKAQENLKVNNILKGLVPFVEVKKEVVSDNGRTPKSNKMKNVLTKRLLRQQLRPSQYKEFKIKLNNDSQGINIERLTANSPAVDVRVVGDTTIQKLPNKNNSSQYFVYSNNSNSNNNNNGGSTNSSNNLSGICSKRTSLKGVPYGPLPASAFPKVSLANNTKSFQQNDAQPRAKKSFPQHSPPVEKLRPSNQQQNSTITQMSPPTTTTQHLEHKRAIAKNTMVTIPVDSMSINRTSTSSGTIIIGSIPVPPLTAVSKTMPSSLAPSTTTARNSPATFAVSGASVSSSATASHMVQAKPSTTISPTTSTTVRNSPITVTPSSPILATLTTSNTSSLLSTTPVATSITTSTSNPLSMTTPPPLAGLSNSSLAGVTQTSGITADPNNTTMISSLPAIQQPSADTHILGGLVTPTLASAITDVICRGPPKLAARPNGPLQSEGYPMFPSQAGPVCKRLVENVHKLEDSQLFHIHHDNHQQSGLELGLVTTMHFCSDV</sequence>
<comment type="caution">
    <text evidence="2">The sequence shown here is derived from an EMBL/GenBank/DDBJ whole genome shotgun (WGS) entry which is preliminary data.</text>
</comment>